<dbReference type="GO" id="GO:0009279">
    <property type="term" value="C:cell outer membrane"/>
    <property type="evidence" value="ECO:0007669"/>
    <property type="project" value="UniProtKB-SubCell"/>
</dbReference>
<comment type="subcellular location">
    <subcellularLocation>
        <location evidence="1">Cell outer membrane</location>
    </subcellularLocation>
</comment>
<name>A0A645CQB8_9ZZZZ</name>
<proteinExistence type="predicted"/>
<dbReference type="EMBL" id="VSSQ01029121">
    <property type="protein sequence ID" value="MPM79111.1"/>
    <property type="molecule type" value="Genomic_DNA"/>
</dbReference>
<sequence length="428" mass="49735">MDENLFSATINYTKNFDFRKQRAEFKAGLYSEYKYRTYRSRYFTYRFNQSNLPADFQYQPVVDEILSGKYFSSDKLYIYEDTDNRNSYKASDIISSGYASVLLPFGKLKINAGLRLEAKNLVLTSYTSIYTEKTKDKDYTQINLFPSFNATYELSKKHLIRLAYGMTTNRQEFRELSSSVYYDFNLFSDVKGNPELKPALIQNIDVRYEFYPSADEYLTFALFYKNFRDPIEWTYLDAGGSYTYTFENAKAANNYGVELDMKKNLSFIGLKNFSLGMNVALISSKVMFDKSSSLEKDRPMQGQSPYLVNTSLFYDLPKYGFSTGLLYNRIGERIVGIGRVDTSSGATINNDVPNTYETPRDVLDFVISKKIGKSFEIKANIKDMLNQKVQFVQYPKFYDANNQIQERKQVSKEFKPGSYFMLSLQYSF</sequence>
<dbReference type="SUPFAM" id="SSF56935">
    <property type="entry name" value="Porins"/>
    <property type="match status" value="1"/>
</dbReference>
<gene>
    <name evidence="5" type="ORF">SDC9_126142</name>
</gene>
<evidence type="ECO:0000259" key="4">
    <source>
        <dbReference type="Pfam" id="PF14905"/>
    </source>
</evidence>
<dbReference type="PANTHER" id="PTHR40980">
    <property type="entry name" value="PLUG DOMAIN-CONTAINING PROTEIN"/>
    <property type="match status" value="1"/>
</dbReference>
<reference evidence="5" key="1">
    <citation type="submission" date="2019-08" db="EMBL/GenBank/DDBJ databases">
        <authorList>
            <person name="Kucharzyk K."/>
            <person name="Murdoch R.W."/>
            <person name="Higgins S."/>
            <person name="Loffler F."/>
        </authorList>
    </citation>
    <scope>NUCLEOTIDE SEQUENCE</scope>
</reference>
<accession>A0A645CQB8</accession>
<keyword evidence="3" id="KW-0998">Cell outer membrane</keyword>
<organism evidence="5">
    <name type="scientific">bioreactor metagenome</name>
    <dbReference type="NCBI Taxonomy" id="1076179"/>
    <lineage>
        <taxon>unclassified sequences</taxon>
        <taxon>metagenomes</taxon>
        <taxon>ecological metagenomes</taxon>
    </lineage>
</organism>
<evidence type="ECO:0000256" key="2">
    <source>
        <dbReference type="ARBA" id="ARBA00023136"/>
    </source>
</evidence>
<feature type="domain" description="Outer membrane protein beta-barrel" evidence="4">
    <location>
        <begin position="70"/>
        <end position="407"/>
    </location>
</feature>
<keyword evidence="2" id="KW-0472">Membrane</keyword>
<dbReference type="Gene3D" id="2.40.170.20">
    <property type="entry name" value="TonB-dependent receptor, beta-barrel domain"/>
    <property type="match status" value="1"/>
</dbReference>
<evidence type="ECO:0000256" key="1">
    <source>
        <dbReference type="ARBA" id="ARBA00004442"/>
    </source>
</evidence>
<dbReference type="InterPro" id="IPR041700">
    <property type="entry name" value="OMP_b-brl_3"/>
</dbReference>
<dbReference type="PANTHER" id="PTHR40980:SF4">
    <property type="entry name" value="TONB-DEPENDENT RECEPTOR-LIKE BETA-BARREL DOMAIN-CONTAINING PROTEIN"/>
    <property type="match status" value="1"/>
</dbReference>
<comment type="caution">
    <text evidence="5">The sequence shown here is derived from an EMBL/GenBank/DDBJ whole genome shotgun (WGS) entry which is preliminary data.</text>
</comment>
<dbReference type="Pfam" id="PF14905">
    <property type="entry name" value="OMP_b-brl_3"/>
    <property type="match status" value="1"/>
</dbReference>
<dbReference type="InterPro" id="IPR036942">
    <property type="entry name" value="Beta-barrel_TonB_sf"/>
</dbReference>
<dbReference type="AlphaFoldDB" id="A0A645CQB8"/>
<evidence type="ECO:0000256" key="3">
    <source>
        <dbReference type="ARBA" id="ARBA00023237"/>
    </source>
</evidence>
<evidence type="ECO:0000313" key="5">
    <source>
        <dbReference type="EMBL" id="MPM79111.1"/>
    </source>
</evidence>
<protein>
    <recommendedName>
        <fullName evidence="4">Outer membrane protein beta-barrel domain-containing protein</fullName>
    </recommendedName>
</protein>